<dbReference type="SUPFAM" id="SSF51735">
    <property type="entry name" value="NAD(P)-binding Rossmann-fold domains"/>
    <property type="match status" value="1"/>
</dbReference>
<evidence type="ECO:0000313" key="5">
    <source>
        <dbReference type="EMBL" id="SUZ61195.1"/>
    </source>
</evidence>
<evidence type="ECO:0000259" key="4">
    <source>
        <dbReference type="Pfam" id="PF14833"/>
    </source>
</evidence>
<dbReference type="InterPro" id="IPR029154">
    <property type="entry name" value="HIBADH-like_NADP-bd"/>
</dbReference>
<accession>A0A381P2M8</accession>
<dbReference type="InterPro" id="IPR006115">
    <property type="entry name" value="6PGDH_NADP-bd"/>
</dbReference>
<organism evidence="5">
    <name type="scientific">marine metagenome</name>
    <dbReference type="NCBI Taxonomy" id="408172"/>
    <lineage>
        <taxon>unclassified sequences</taxon>
        <taxon>metagenomes</taxon>
        <taxon>ecological metagenomes</taxon>
    </lineage>
</organism>
<dbReference type="InterPro" id="IPR036291">
    <property type="entry name" value="NAD(P)-bd_dom_sf"/>
</dbReference>
<dbReference type="Pfam" id="PF03446">
    <property type="entry name" value="NAD_binding_2"/>
    <property type="match status" value="1"/>
</dbReference>
<dbReference type="Gene3D" id="1.10.1040.10">
    <property type="entry name" value="N-(1-d-carboxylethyl)-l-norvaline Dehydrogenase, domain 2"/>
    <property type="match status" value="1"/>
</dbReference>
<dbReference type="PANTHER" id="PTHR43580:SF2">
    <property type="entry name" value="CYTOKINE-LIKE NUCLEAR FACTOR N-PAC"/>
    <property type="match status" value="1"/>
</dbReference>
<dbReference type="EMBL" id="UINC01000787">
    <property type="protein sequence ID" value="SUZ61195.1"/>
    <property type="molecule type" value="Genomic_DNA"/>
</dbReference>
<dbReference type="GO" id="GO:0016491">
    <property type="term" value="F:oxidoreductase activity"/>
    <property type="evidence" value="ECO:0007669"/>
    <property type="project" value="UniProtKB-KW"/>
</dbReference>
<dbReference type="InterPro" id="IPR002204">
    <property type="entry name" value="3-OH-isobutyrate_DH-rel_CS"/>
</dbReference>
<dbReference type="PIRSF" id="PIRSF000103">
    <property type="entry name" value="HIBADH"/>
    <property type="match status" value="1"/>
</dbReference>
<evidence type="ECO:0008006" key="6">
    <source>
        <dbReference type="Google" id="ProtNLM"/>
    </source>
</evidence>
<dbReference type="Pfam" id="PF14833">
    <property type="entry name" value="NAD_binding_11"/>
    <property type="match status" value="1"/>
</dbReference>
<protein>
    <recommendedName>
        <fullName evidence="6">6-phosphogluconate dehydrogenase NADP-binding domain-containing protein</fullName>
    </recommendedName>
</protein>
<dbReference type="PROSITE" id="PS00895">
    <property type="entry name" value="3_HYDROXYISOBUT_DH"/>
    <property type="match status" value="1"/>
</dbReference>
<evidence type="ECO:0000256" key="2">
    <source>
        <dbReference type="ARBA" id="ARBA00023027"/>
    </source>
</evidence>
<feature type="domain" description="6-phosphogluconate dehydrogenase NADP-binding" evidence="3">
    <location>
        <begin position="4"/>
        <end position="162"/>
    </location>
</feature>
<dbReference type="InterPro" id="IPR013328">
    <property type="entry name" value="6PGD_dom2"/>
</dbReference>
<dbReference type="GO" id="GO:0051287">
    <property type="term" value="F:NAD binding"/>
    <property type="evidence" value="ECO:0007669"/>
    <property type="project" value="InterPro"/>
</dbReference>
<dbReference type="PANTHER" id="PTHR43580">
    <property type="entry name" value="OXIDOREDUCTASE GLYR1-RELATED"/>
    <property type="match status" value="1"/>
</dbReference>
<name>A0A381P2M8_9ZZZZ</name>
<keyword evidence="2" id="KW-0520">NAD</keyword>
<evidence type="ECO:0000259" key="3">
    <source>
        <dbReference type="Pfam" id="PF03446"/>
    </source>
</evidence>
<keyword evidence="1" id="KW-0560">Oxidoreductase</keyword>
<sequence length="290" mass="30681">MADLGFVGLGAMGGDMVKRLLDAGHTVTGFNRTKSRAQWLLELGMQWGETPRDVALAAEVTMTVVKDTEALLAVVQGPDGLLAGLSPGKLFLDMSTVSPDASQRLAVQVAQTGAKMLDAPVSGSLVTLRAGQLSFMVGGDETAYQEVDSILLDIGAKTTYVGGNGLAAMMKVALNLNLPVQILAFSESLLMAERMGISREKAAEVLLNSVLASPALKYRFPFVLEPPAEPLFDVDMMQKDVLLALESGRQLGVPLPTTAITTEFLTAARGMGLAGEDFAIIHKVLRSMST</sequence>
<dbReference type="SUPFAM" id="SSF48179">
    <property type="entry name" value="6-phosphogluconate dehydrogenase C-terminal domain-like"/>
    <property type="match status" value="1"/>
</dbReference>
<dbReference type="Gene3D" id="3.40.50.720">
    <property type="entry name" value="NAD(P)-binding Rossmann-like Domain"/>
    <property type="match status" value="1"/>
</dbReference>
<dbReference type="GO" id="GO:0050661">
    <property type="term" value="F:NADP binding"/>
    <property type="evidence" value="ECO:0007669"/>
    <property type="project" value="InterPro"/>
</dbReference>
<dbReference type="InterPro" id="IPR008927">
    <property type="entry name" value="6-PGluconate_DH-like_C_sf"/>
</dbReference>
<reference evidence="5" key="1">
    <citation type="submission" date="2018-05" db="EMBL/GenBank/DDBJ databases">
        <authorList>
            <person name="Lanie J.A."/>
            <person name="Ng W.-L."/>
            <person name="Kazmierczak K.M."/>
            <person name="Andrzejewski T.M."/>
            <person name="Davidsen T.M."/>
            <person name="Wayne K.J."/>
            <person name="Tettelin H."/>
            <person name="Glass J.I."/>
            <person name="Rusch D."/>
            <person name="Podicherti R."/>
            <person name="Tsui H.-C.T."/>
            <person name="Winkler M.E."/>
        </authorList>
    </citation>
    <scope>NUCLEOTIDE SEQUENCE</scope>
</reference>
<dbReference type="InterPro" id="IPR015815">
    <property type="entry name" value="HIBADH-related"/>
</dbReference>
<proteinExistence type="predicted"/>
<feature type="domain" description="3-hydroxyisobutyrate dehydrogenase-like NAD-binding" evidence="4">
    <location>
        <begin position="165"/>
        <end position="284"/>
    </location>
</feature>
<dbReference type="AlphaFoldDB" id="A0A381P2M8"/>
<dbReference type="InterPro" id="IPR051265">
    <property type="entry name" value="HIBADH-related_NP60_sf"/>
</dbReference>
<evidence type="ECO:0000256" key="1">
    <source>
        <dbReference type="ARBA" id="ARBA00023002"/>
    </source>
</evidence>
<gene>
    <name evidence="5" type="ORF">METZ01_LOCUS14049</name>
</gene>